<protein>
    <submittedName>
        <fullName evidence="1">Uncharacterized protein</fullName>
    </submittedName>
</protein>
<dbReference type="InParanoid" id="A0A0C3FBM8"/>
<reference evidence="2" key="2">
    <citation type="submission" date="2015-01" db="EMBL/GenBank/DDBJ databases">
        <title>Evolutionary Origins and Diversification of the Mycorrhizal Mutualists.</title>
        <authorList>
            <consortium name="DOE Joint Genome Institute"/>
            <consortium name="Mycorrhizal Genomics Consortium"/>
            <person name="Kohler A."/>
            <person name="Kuo A."/>
            <person name="Nagy L.G."/>
            <person name="Floudas D."/>
            <person name="Copeland A."/>
            <person name="Barry K.W."/>
            <person name="Cichocki N."/>
            <person name="Veneault-Fourrey C."/>
            <person name="LaButti K."/>
            <person name="Lindquist E.A."/>
            <person name="Lipzen A."/>
            <person name="Lundell T."/>
            <person name="Morin E."/>
            <person name="Murat C."/>
            <person name="Riley R."/>
            <person name="Ohm R."/>
            <person name="Sun H."/>
            <person name="Tunlid A."/>
            <person name="Henrissat B."/>
            <person name="Grigoriev I.V."/>
            <person name="Hibbett D.S."/>
            <person name="Martin F."/>
        </authorList>
    </citation>
    <scope>NUCLEOTIDE SEQUENCE [LARGE SCALE GENOMIC DNA]</scope>
    <source>
        <strain evidence="2">F 1598</strain>
    </source>
</reference>
<name>A0A0C3FBM8_PILCF</name>
<dbReference type="AlphaFoldDB" id="A0A0C3FBM8"/>
<dbReference type="EMBL" id="KN833028">
    <property type="protein sequence ID" value="KIM77086.1"/>
    <property type="molecule type" value="Genomic_DNA"/>
</dbReference>
<dbReference type="HOGENOM" id="CLU_2904988_0_0_1"/>
<keyword evidence="2" id="KW-1185">Reference proteome</keyword>
<gene>
    <name evidence="1" type="ORF">PILCRDRAFT_626609</name>
</gene>
<reference evidence="1 2" key="1">
    <citation type="submission" date="2014-04" db="EMBL/GenBank/DDBJ databases">
        <authorList>
            <consortium name="DOE Joint Genome Institute"/>
            <person name="Kuo A."/>
            <person name="Tarkka M."/>
            <person name="Buscot F."/>
            <person name="Kohler A."/>
            <person name="Nagy L.G."/>
            <person name="Floudas D."/>
            <person name="Copeland A."/>
            <person name="Barry K.W."/>
            <person name="Cichocki N."/>
            <person name="Veneault-Fourrey C."/>
            <person name="LaButti K."/>
            <person name="Lindquist E.A."/>
            <person name="Lipzen A."/>
            <person name="Lundell T."/>
            <person name="Morin E."/>
            <person name="Murat C."/>
            <person name="Sun H."/>
            <person name="Tunlid A."/>
            <person name="Henrissat B."/>
            <person name="Grigoriev I.V."/>
            <person name="Hibbett D.S."/>
            <person name="Martin F."/>
            <person name="Nordberg H.P."/>
            <person name="Cantor M.N."/>
            <person name="Hua S.X."/>
        </authorList>
    </citation>
    <scope>NUCLEOTIDE SEQUENCE [LARGE SCALE GENOMIC DNA]</scope>
    <source>
        <strain evidence="1 2">F 1598</strain>
    </source>
</reference>
<evidence type="ECO:0000313" key="2">
    <source>
        <dbReference type="Proteomes" id="UP000054166"/>
    </source>
</evidence>
<proteinExistence type="predicted"/>
<evidence type="ECO:0000313" key="1">
    <source>
        <dbReference type="EMBL" id="KIM77086.1"/>
    </source>
</evidence>
<organism evidence="1 2">
    <name type="scientific">Piloderma croceum (strain F 1598)</name>
    <dbReference type="NCBI Taxonomy" id="765440"/>
    <lineage>
        <taxon>Eukaryota</taxon>
        <taxon>Fungi</taxon>
        <taxon>Dikarya</taxon>
        <taxon>Basidiomycota</taxon>
        <taxon>Agaricomycotina</taxon>
        <taxon>Agaricomycetes</taxon>
        <taxon>Agaricomycetidae</taxon>
        <taxon>Atheliales</taxon>
        <taxon>Atheliaceae</taxon>
        <taxon>Piloderma</taxon>
    </lineage>
</organism>
<dbReference type="Proteomes" id="UP000054166">
    <property type="component" value="Unassembled WGS sequence"/>
</dbReference>
<accession>A0A0C3FBM8</accession>
<sequence>MMENNRVHGWRLVDAIMPLMLGARYQAMVYTGDEVAQYSCLSKNGLRCFFFGEHCVSYVSNT</sequence>